<evidence type="ECO:0000313" key="5">
    <source>
        <dbReference type="Proteomes" id="UP000596660"/>
    </source>
</evidence>
<feature type="compositionally biased region" description="Basic and acidic residues" evidence="1">
    <location>
        <begin position="484"/>
        <end position="602"/>
    </location>
</feature>
<dbReference type="CDD" id="cd02244">
    <property type="entry name" value="cupin_7S_vicilin-like_N"/>
    <property type="match status" value="1"/>
</dbReference>
<evidence type="ECO:0000259" key="3">
    <source>
        <dbReference type="SMART" id="SM00835"/>
    </source>
</evidence>
<reference evidence="4" key="1">
    <citation type="journal article" date="2017" name="Nature">
        <title>The genome of Chenopodium quinoa.</title>
        <authorList>
            <person name="Jarvis D.E."/>
            <person name="Ho Y.S."/>
            <person name="Lightfoot D.J."/>
            <person name="Schmoeckel S.M."/>
            <person name="Li B."/>
            <person name="Borm T.J.A."/>
            <person name="Ohyanagi H."/>
            <person name="Mineta K."/>
            <person name="Michell C.T."/>
            <person name="Saber N."/>
            <person name="Kharbatia N.M."/>
            <person name="Rupper R.R."/>
            <person name="Sharp A.R."/>
            <person name="Dally N."/>
            <person name="Boughton B.A."/>
            <person name="Woo Y.H."/>
            <person name="Gao G."/>
            <person name="Schijlen E.G.W.M."/>
            <person name="Guo X."/>
            <person name="Momin A.A."/>
            <person name="Negrao S."/>
            <person name="Al-Babili S."/>
            <person name="Gehring C."/>
            <person name="Roessner U."/>
            <person name="Jung C."/>
            <person name="Murphy K."/>
            <person name="Arold S.T."/>
            <person name="Gojobori T."/>
            <person name="van der Linden C.G."/>
            <person name="van Loo E.N."/>
            <person name="Jellen E.N."/>
            <person name="Maughan P.J."/>
            <person name="Tester M."/>
        </authorList>
    </citation>
    <scope>NUCLEOTIDE SEQUENCE [LARGE SCALE GENOMIC DNA]</scope>
    <source>
        <strain evidence="4">cv. PI 614886</strain>
    </source>
</reference>
<feature type="domain" description="Cupin type-1" evidence="3">
    <location>
        <begin position="263"/>
        <end position="417"/>
    </location>
</feature>
<dbReference type="CDD" id="cd02245">
    <property type="entry name" value="cupin_7S_vicilin-like_C"/>
    <property type="match status" value="1"/>
</dbReference>
<dbReference type="Pfam" id="PF00190">
    <property type="entry name" value="Cupin_1"/>
    <property type="match status" value="2"/>
</dbReference>
<dbReference type="SUPFAM" id="SSF51182">
    <property type="entry name" value="RmlC-like cupins"/>
    <property type="match status" value="1"/>
</dbReference>
<evidence type="ECO:0000256" key="2">
    <source>
        <dbReference type="SAM" id="SignalP"/>
    </source>
</evidence>
<dbReference type="InterPro" id="IPR006045">
    <property type="entry name" value="Cupin_1"/>
</dbReference>
<dbReference type="InterPro" id="IPR050253">
    <property type="entry name" value="Seed_Storage-Functional"/>
</dbReference>
<keyword evidence="2" id="KW-0732">Signal</keyword>
<protein>
    <recommendedName>
        <fullName evidence="3">Cupin type-1 domain-containing protein</fullName>
    </recommendedName>
</protein>
<feature type="region of interest" description="Disordered" evidence="1">
    <location>
        <begin position="484"/>
        <end position="839"/>
    </location>
</feature>
<dbReference type="PANTHER" id="PTHR31189:SF7">
    <property type="entry name" value="OS03G0197300 PROTEIN"/>
    <property type="match status" value="1"/>
</dbReference>
<dbReference type="Gene3D" id="2.60.120.10">
    <property type="entry name" value="Jelly Rolls"/>
    <property type="match status" value="2"/>
</dbReference>
<dbReference type="OMA" id="HFITMSP"/>
<sequence>MMNKSGNMNQFWCVFLIFISSILLLLSNCGVVNGGLNFHEDSGVSSGSTGTIGRLVKKEERIPVVATEFGEISAVDVDDGSGTGRHSYHIQFITLEPNALFLPVLLHADMVFYVKTGSGKISWTDSDELKKVDLQRGDVYRLKSGSLFYLHSNLEAEETRLRIVAVFANPKEDKVQGPLIGPYSSINDLVRGFDKSILQAAFQVPEEVVEELTSATDTPAIVHAETKKKNFWHQELLFINVFLGVRSYSNQISENKKKHSKTFNFFKEDPDFKSCSGWSTAVTDHNLHALQGSHIGVYMVNLTKGSTMGPHWNPMATEVSVVLEGEGMVRVVCPSALTNKECKNSRFKIEEGDVFTVPRFHPMAQSSFNNGSLVFMGFSSTTKKNHPQFLAGKASVLQTLSKTIIGASFNVSNTTIDQLLAAQEEAIILDCTSCAEEQEMKMEDEIEKERQEEEERTRREEEKERKKEEEKERKRREKEEKRRKREEEERKRQEEEQKRQEEEEERRKREEEEEQRRQEEEEEKREREEEEQKRQEEEEQRRKEEEEEKREKEEEEKRKKEEEEQKRQEEEEQKRHEEEEEKRKREEEEQKRQEEEEQRKQEEEEEKRKRKEEEERRREEEERERQEEEEQRRQEEEEEKRKRKEEEEQRKREKEEDKKRREQEEEQRRQEEEEEKQREEEEQRRQEKEEEQRKREEEEQRRHEEEEEERKREKEKEREHEEEKRRQREEEEQRREEEKKRQREEEKQRKKEEKERQREEEKQRKREEEEQRRREEEGGEEEQETEQEIARREEEERREWERQAEKEARKKREREGSDGSGGEGRRILKRTTKVSDVRW</sequence>
<feature type="signal peptide" evidence="2">
    <location>
        <begin position="1"/>
        <end position="34"/>
    </location>
</feature>
<dbReference type="SMART" id="SM00835">
    <property type="entry name" value="Cupin_1"/>
    <property type="match status" value="2"/>
</dbReference>
<dbReference type="Gramene" id="AUR62003182-RA">
    <property type="protein sequence ID" value="AUR62003182-RA:cds"/>
    <property type="gene ID" value="AUR62003182"/>
</dbReference>
<name>A0A803KVX4_CHEQI</name>
<feature type="region of interest" description="Disordered" evidence="1">
    <location>
        <begin position="440"/>
        <end position="470"/>
    </location>
</feature>
<evidence type="ECO:0000256" key="1">
    <source>
        <dbReference type="SAM" id="MobiDB-lite"/>
    </source>
</evidence>
<feature type="domain" description="Cupin type-1" evidence="3">
    <location>
        <begin position="60"/>
        <end position="210"/>
    </location>
</feature>
<dbReference type="InterPro" id="IPR011051">
    <property type="entry name" value="RmlC_Cupin_sf"/>
</dbReference>
<dbReference type="PANTHER" id="PTHR31189">
    <property type="entry name" value="OS03G0336100 PROTEIN-RELATED"/>
    <property type="match status" value="1"/>
</dbReference>
<feature type="compositionally biased region" description="Basic and acidic residues" evidence="1">
    <location>
        <begin position="788"/>
        <end position="817"/>
    </location>
</feature>
<dbReference type="Proteomes" id="UP000596660">
    <property type="component" value="Unplaced"/>
</dbReference>
<keyword evidence="5" id="KW-1185">Reference proteome</keyword>
<dbReference type="SMR" id="A0A803KVX4"/>
<accession>A0A803KVX4</accession>
<feature type="chain" id="PRO_5030885198" description="Cupin type-1 domain-containing protein" evidence="2">
    <location>
        <begin position="35"/>
        <end position="839"/>
    </location>
</feature>
<feature type="compositionally biased region" description="Basic and acidic residues" evidence="1">
    <location>
        <begin position="644"/>
        <end position="776"/>
    </location>
</feature>
<dbReference type="InterPro" id="IPR014710">
    <property type="entry name" value="RmlC-like_jellyroll"/>
</dbReference>
<dbReference type="EnsemblPlants" id="AUR62003182-RA">
    <property type="protein sequence ID" value="AUR62003182-RA:cds"/>
    <property type="gene ID" value="AUR62003182"/>
</dbReference>
<feature type="compositionally biased region" description="Basic and acidic residues" evidence="1">
    <location>
        <begin position="611"/>
        <end position="635"/>
    </location>
</feature>
<dbReference type="AlphaFoldDB" id="A0A803KVX4"/>
<evidence type="ECO:0000313" key="4">
    <source>
        <dbReference type="EnsemblPlants" id="AUR62003182-RA:cds"/>
    </source>
</evidence>
<organism evidence="4 5">
    <name type="scientific">Chenopodium quinoa</name>
    <name type="common">Quinoa</name>
    <dbReference type="NCBI Taxonomy" id="63459"/>
    <lineage>
        <taxon>Eukaryota</taxon>
        <taxon>Viridiplantae</taxon>
        <taxon>Streptophyta</taxon>
        <taxon>Embryophyta</taxon>
        <taxon>Tracheophyta</taxon>
        <taxon>Spermatophyta</taxon>
        <taxon>Magnoliopsida</taxon>
        <taxon>eudicotyledons</taxon>
        <taxon>Gunneridae</taxon>
        <taxon>Pentapetalae</taxon>
        <taxon>Caryophyllales</taxon>
        <taxon>Chenopodiaceae</taxon>
        <taxon>Chenopodioideae</taxon>
        <taxon>Atripliceae</taxon>
        <taxon>Chenopodium</taxon>
    </lineage>
</organism>
<reference evidence="4" key="2">
    <citation type="submission" date="2021-03" db="UniProtKB">
        <authorList>
            <consortium name="EnsemblPlants"/>
        </authorList>
    </citation>
    <scope>IDENTIFICATION</scope>
</reference>
<proteinExistence type="predicted"/>
<feature type="compositionally biased region" description="Acidic residues" evidence="1">
    <location>
        <begin position="777"/>
        <end position="787"/>
    </location>
</feature>